<dbReference type="Proteomes" id="UP000324800">
    <property type="component" value="Unassembled WGS sequence"/>
</dbReference>
<dbReference type="Pfam" id="PF00069">
    <property type="entry name" value="Pkinase"/>
    <property type="match status" value="1"/>
</dbReference>
<evidence type="ECO:0000256" key="2">
    <source>
        <dbReference type="ARBA" id="ARBA00022840"/>
    </source>
</evidence>
<keyword evidence="1" id="KW-0547">Nucleotide-binding</keyword>
<dbReference type="InterPro" id="IPR000719">
    <property type="entry name" value="Prot_kinase_dom"/>
</dbReference>
<dbReference type="PANTHER" id="PTHR24056">
    <property type="entry name" value="CELL DIVISION PROTEIN KINASE"/>
    <property type="match status" value="1"/>
</dbReference>
<dbReference type="EMBL" id="SNRW01014327">
    <property type="protein sequence ID" value="KAA6371596.1"/>
    <property type="molecule type" value="Genomic_DNA"/>
</dbReference>
<evidence type="ECO:0000313" key="4">
    <source>
        <dbReference type="EMBL" id="KAA6371596.1"/>
    </source>
</evidence>
<dbReference type="OrthoDB" id="41200at2759"/>
<evidence type="ECO:0000256" key="1">
    <source>
        <dbReference type="ARBA" id="ARBA00022741"/>
    </source>
</evidence>
<proteinExistence type="predicted"/>
<protein>
    <recommendedName>
        <fullName evidence="3">Protein kinase domain-containing protein</fullName>
    </recommendedName>
</protein>
<keyword evidence="2" id="KW-0067">ATP-binding</keyword>
<accession>A0A5J4ULS4</accession>
<reference evidence="4 5" key="1">
    <citation type="submission" date="2019-03" db="EMBL/GenBank/DDBJ databases">
        <title>Single cell metagenomics reveals metabolic interactions within the superorganism composed of flagellate Streblomastix strix and complex community of Bacteroidetes bacteria on its surface.</title>
        <authorList>
            <person name="Treitli S.C."/>
            <person name="Kolisko M."/>
            <person name="Husnik F."/>
            <person name="Keeling P."/>
            <person name="Hampl V."/>
        </authorList>
    </citation>
    <scope>NUCLEOTIDE SEQUENCE [LARGE SCALE GENOMIC DNA]</scope>
    <source>
        <strain evidence="4">ST1C</strain>
    </source>
</reference>
<sequence length="214" mass="24390">MSQTLQAQLYYSRGQLGFEQVQSIFKSLLQVLSANHQQGISHNSLHPENIVVQPNGTVTLSYNEHNCAQYYSPEVLLNPELINNKEGVFMPGNDMWAFGNILFESALGYPSIEGETYNDILSGIFGRYGNPTRSDLRYIDDKTYNKMRFSNPISPPASWCILGRGRITSEGTQTMNKELLILPKEKRFEFCDVLRDQIIFPKITNGRLLIAKFR</sequence>
<dbReference type="PROSITE" id="PS50011">
    <property type="entry name" value="PROTEIN_KINASE_DOM"/>
    <property type="match status" value="1"/>
</dbReference>
<name>A0A5J4ULS4_9EUKA</name>
<dbReference type="GO" id="GO:0004674">
    <property type="term" value="F:protein serine/threonine kinase activity"/>
    <property type="evidence" value="ECO:0007669"/>
    <property type="project" value="TreeGrafter"/>
</dbReference>
<evidence type="ECO:0000313" key="5">
    <source>
        <dbReference type="Proteomes" id="UP000324800"/>
    </source>
</evidence>
<dbReference type="Gene3D" id="1.10.510.10">
    <property type="entry name" value="Transferase(Phosphotransferase) domain 1"/>
    <property type="match status" value="1"/>
</dbReference>
<dbReference type="InterPro" id="IPR011009">
    <property type="entry name" value="Kinase-like_dom_sf"/>
</dbReference>
<gene>
    <name evidence="4" type="ORF">EZS28_032878</name>
</gene>
<comment type="caution">
    <text evidence="4">The sequence shown here is derived from an EMBL/GenBank/DDBJ whole genome shotgun (WGS) entry which is preliminary data.</text>
</comment>
<dbReference type="AlphaFoldDB" id="A0A5J4ULS4"/>
<dbReference type="GO" id="GO:0005634">
    <property type="term" value="C:nucleus"/>
    <property type="evidence" value="ECO:0007669"/>
    <property type="project" value="TreeGrafter"/>
</dbReference>
<dbReference type="GO" id="GO:0005524">
    <property type="term" value="F:ATP binding"/>
    <property type="evidence" value="ECO:0007669"/>
    <property type="project" value="UniProtKB-KW"/>
</dbReference>
<evidence type="ECO:0000259" key="3">
    <source>
        <dbReference type="PROSITE" id="PS50011"/>
    </source>
</evidence>
<dbReference type="InterPro" id="IPR050108">
    <property type="entry name" value="CDK"/>
</dbReference>
<feature type="domain" description="Protein kinase" evidence="3">
    <location>
        <begin position="1"/>
        <end position="200"/>
    </location>
</feature>
<dbReference type="SUPFAM" id="SSF56112">
    <property type="entry name" value="Protein kinase-like (PK-like)"/>
    <property type="match status" value="1"/>
</dbReference>
<organism evidence="4 5">
    <name type="scientific">Streblomastix strix</name>
    <dbReference type="NCBI Taxonomy" id="222440"/>
    <lineage>
        <taxon>Eukaryota</taxon>
        <taxon>Metamonada</taxon>
        <taxon>Preaxostyla</taxon>
        <taxon>Oxymonadida</taxon>
        <taxon>Streblomastigidae</taxon>
        <taxon>Streblomastix</taxon>
    </lineage>
</organism>